<evidence type="ECO:0008006" key="3">
    <source>
        <dbReference type="Google" id="ProtNLM"/>
    </source>
</evidence>
<accession>A0A5C6TVK3</accession>
<dbReference type="AlphaFoldDB" id="A0A5C6TVK3"/>
<proteinExistence type="predicted"/>
<comment type="caution">
    <text evidence="1">The sequence shown here is derived from an EMBL/GenBank/DDBJ whole genome shotgun (WGS) entry which is preliminary data.</text>
</comment>
<gene>
    <name evidence="1" type="ORF">FRZ32_12420</name>
</gene>
<dbReference type="OrthoDB" id="7450771at2"/>
<reference evidence="1 2" key="1">
    <citation type="journal article" date="2015" name="J. Microbiol.">
        <title>Sphingosinicella ginsenosidimutans sp. nov., with ginsenoside converting activity.</title>
        <authorList>
            <person name="Kim J.K."/>
            <person name="Kang M.S."/>
            <person name="Park S.C."/>
            <person name="Kim K.M."/>
            <person name="Choi K."/>
            <person name="Yoon M.H."/>
            <person name="Im W.T."/>
        </authorList>
    </citation>
    <scope>NUCLEOTIDE SEQUENCE [LARGE SCALE GENOMIC DNA]</scope>
    <source>
        <strain evidence="1 2">BS-11</strain>
    </source>
</reference>
<evidence type="ECO:0000313" key="1">
    <source>
        <dbReference type="EMBL" id="TXC64387.1"/>
    </source>
</evidence>
<name>A0A5C6TVK3_9SPHN</name>
<dbReference type="RefSeq" id="WP_147043810.1">
    <property type="nucleotide sequence ID" value="NZ_BAABIR010000001.1"/>
</dbReference>
<dbReference type="Proteomes" id="UP000321249">
    <property type="component" value="Unassembled WGS sequence"/>
</dbReference>
<organism evidence="1 2">
    <name type="scientific">Allosphingosinicella ginsenosidimutans</name>
    <dbReference type="NCBI Taxonomy" id="1176539"/>
    <lineage>
        <taxon>Bacteria</taxon>
        <taxon>Pseudomonadati</taxon>
        <taxon>Pseudomonadota</taxon>
        <taxon>Alphaproteobacteria</taxon>
        <taxon>Sphingomonadales</taxon>
        <taxon>Sphingomonadaceae</taxon>
        <taxon>Allosphingosinicella</taxon>
    </lineage>
</organism>
<evidence type="ECO:0000313" key="2">
    <source>
        <dbReference type="Proteomes" id="UP000321249"/>
    </source>
</evidence>
<sequence>MSMFDGLLGSLGGAVNLEELAARAGITPEQLAGVTASLQGHLQGGAGHADALQQAAADHGLSLESLQGIFAQGGALSGLTAMLDRDGDGNPLNDLGGFFNRS</sequence>
<keyword evidence="2" id="KW-1185">Reference proteome</keyword>
<protein>
    <recommendedName>
        <fullName evidence="3">DUF937 domain-containing protein</fullName>
    </recommendedName>
</protein>
<dbReference type="EMBL" id="VOQQ01000001">
    <property type="protein sequence ID" value="TXC64387.1"/>
    <property type="molecule type" value="Genomic_DNA"/>
</dbReference>